<evidence type="ECO:0000313" key="2">
    <source>
        <dbReference type="Proteomes" id="UP001197974"/>
    </source>
</evidence>
<reference evidence="1 2" key="1">
    <citation type="submission" date="2023-06" db="EMBL/GenBank/DDBJ databases">
        <title>Five Gram-positive bacteria isolated from mangrove sediments in Shenzhen, Guangdong, China.</title>
        <authorList>
            <person name="Yu S."/>
            <person name="Zheng W."/>
            <person name="Huang Y."/>
        </authorList>
    </citation>
    <scope>NUCLEOTIDE SEQUENCE [LARGE SCALE GENOMIC DNA]</scope>
    <source>
        <strain evidence="1 2">SaN35-3</strain>
    </source>
</reference>
<keyword evidence="2" id="KW-1185">Reference proteome</keyword>
<proteinExistence type="predicted"/>
<organism evidence="1 2">
    <name type="scientific">Bacillus carboniphilus</name>
    <dbReference type="NCBI Taxonomy" id="86663"/>
    <lineage>
        <taxon>Bacteria</taxon>
        <taxon>Bacillati</taxon>
        <taxon>Bacillota</taxon>
        <taxon>Bacilli</taxon>
        <taxon>Bacillales</taxon>
        <taxon>Bacillaceae</taxon>
        <taxon>Bacillus</taxon>
    </lineage>
</organism>
<protein>
    <submittedName>
        <fullName evidence="1">DUF4871 domain-containing protein</fullName>
    </submittedName>
</protein>
<dbReference type="RefSeq" id="WP_226542619.1">
    <property type="nucleotide sequence ID" value="NZ_CP129013.1"/>
</dbReference>
<evidence type="ECO:0000313" key="1">
    <source>
        <dbReference type="EMBL" id="WLR42272.1"/>
    </source>
</evidence>
<name>A0ABY9JV02_9BACI</name>
<gene>
    <name evidence="1" type="ORF">LC087_16330</name>
</gene>
<dbReference type="EMBL" id="CP129013">
    <property type="protein sequence ID" value="WLR42272.1"/>
    <property type="molecule type" value="Genomic_DNA"/>
</dbReference>
<accession>A0ABY9JV02</accession>
<dbReference type="InterPro" id="IPR032366">
    <property type="entry name" value="DUF4871"/>
</dbReference>
<dbReference type="Pfam" id="PF16167">
    <property type="entry name" value="DUF4871"/>
    <property type="match status" value="1"/>
</dbReference>
<dbReference type="Gene3D" id="2.60.40.3830">
    <property type="match status" value="1"/>
</dbReference>
<sequence>MIKISVRFFLLFITFVYLVGCSNEEWEESSIFESENYRMIGVEDKLGFIYDDSKATRFYSGEANKYMWHFWGDSEKLKGNLKVIATHNDSKEEMTVIENLPIGGPNNGADAHIPSMMSLPKKGMWKLDAYVDDQLHGSVFIKVYEQ</sequence>
<dbReference type="Proteomes" id="UP001197974">
    <property type="component" value="Chromosome"/>
</dbReference>